<dbReference type="GO" id="GO:0005737">
    <property type="term" value="C:cytoplasm"/>
    <property type="evidence" value="ECO:0007669"/>
    <property type="project" value="TreeGrafter"/>
</dbReference>
<proteinExistence type="inferred from homology"/>
<feature type="compositionally biased region" description="Polar residues" evidence="2">
    <location>
        <begin position="345"/>
        <end position="356"/>
    </location>
</feature>
<feature type="region of interest" description="Disordered" evidence="2">
    <location>
        <begin position="345"/>
        <end position="425"/>
    </location>
</feature>
<comment type="similarity">
    <text evidence="1">Belongs to the methyltransferase superfamily. L-isoaspartyl/D-aspartyl protein methyltransferase family.</text>
</comment>
<evidence type="ECO:0000256" key="2">
    <source>
        <dbReference type="SAM" id="MobiDB-lite"/>
    </source>
</evidence>
<name>A0A2H8U1W3_9HEMI</name>
<reference evidence="3" key="1">
    <citation type="submission" date="2017-10" db="EMBL/GenBank/DDBJ databases">
        <title>Transcriptome Assembly of Sugarcane Aphid Adults.</title>
        <authorList>
            <person name="Scully E.D."/>
            <person name="Palmer N.A."/>
            <person name="Geib S.M."/>
            <person name="Sarath G."/>
            <person name="Sattler S.E."/>
        </authorList>
    </citation>
    <scope>NUCLEOTIDE SEQUENCE</scope>
    <source>
        <tissue evidence="3">Whole body</tissue>
    </source>
</reference>
<dbReference type="EMBL" id="GFXV01008077">
    <property type="protein sequence ID" value="MBW19882.1"/>
    <property type="molecule type" value="Transcribed_RNA"/>
</dbReference>
<dbReference type="PANTHER" id="PTHR11579:SF9">
    <property type="entry name" value="PROTEIN-L-ISOASPARTATE O-METHYLTRANSFERASE"/>
    <property type="match status" value="1"/>
</dbReference>
<dbReference type="OrthoDB" id="10257972at2759"/>
<dbReference type="InterPro" id="IPR000682">
    <property type="entry name" value="PCMT"/>
</dbReference>
<dbReference type="Gene3D" id="3.40.50.150">
    <property type="entry name" value="Vaccinia Virus protein VP39"/>
    <property type="match status" value="1"/>
</dbReference>
<dbReference type="InterPro" id="IPR029063">
    <property type="entry name" value="SAM-dependent_MTases_sf"/>
</dbReference>
<dbReference type="SUPFAM" id="SSF53335">
    <property type="entry name" value="S-adenosyl-L-methionine-dependent methyltransferases"/>
    <property type="match status" value="1"/>
</dbReference>
<dbReference type="PANTHER" id="PTHR11579">
    <property type="entry name" value="PROTEIN-L-ISOASPARTATE O-METHYLTRANSFERASE"/>
    <property type="match status" value="1"/>
</dbReference>
<dbReference type="GO" id="GO:0032259">
    <property type="term" value="P:methylation"/>
    <property type="evidence" value="ECO:0007669"/>
    <property type="project" value="UniProtKB-KW"/>
</dbReference>
<feature type="region of interest" description="Disordered" evidence="2">
    <location>
        <begin position="461"/>
        <end position="480"/>
    </location>
</feature>
<organism evidence="3">
    <name type="scientific">Melanaphis sacchari</name>
    <dbReference type="NCBI Taxonomy" id="742174"/>
    <lineage>
        <taxon>Eukaryota</taxon>
        <taxon>Metazoa</taxon>
        <taxon>Ecdysozoa</taxon>
        <taxon>Arthropoda</taxon>
        <taxon>Hexapoda</taxon>
        <taxon>Insecta</taxon>
        <taxon>Pterygota</taxon>
        <taxon>Neoptera</taxon>
        <taxon>Paraneoptera</taxon>
        <taxon>Hemiptera</taxon>
        <taxon>Sternorrhyncha</taxon>
        <taxon>Aphidomorpha</taxon>
        <taxon>Aphidoidea</taxon>
        <taxon>Aphididae</taxon>
        <taxon>Aphidini</taxon>
        <taxon>Melanaphis</taxon>
    </lineage>
</organism>
<keyword evidence="3" id="KW-0489">Methyltransferase</keyword>
<feature type="compositionally biased region" description="Acidic residues" evidence="2">
    <location>
        <begin position="362"/>
        <end position="380"/>
    </location>
</feature>
<accession>A0A2H8U1W3</accession>
<feature type="compositionally biased region" description="Basic and acidic residues" evidence="2">
    <location>
        <begin position="381"/>
        <end position="405"/>
    </location>
</feature>
<sequence>MGQFISASRNNNSNDELVNTLIKREYIHTTNVEQAFRCVDRGLYYTSSNKENAYRDTAWQLDKVHLSAPSVYATVLECLDLHKGQKFLNIGSGVGYFSTLAGLLLGVNGVNHGIEIHKSLIDIAYTKLEEFKRDAAAIDYFDFCEPVFIEGNACELLSVGYYDRVYCGAGVPPAESSFMKALIKVDGVLVMPLEGFLVKIIRTGEYSWKTIDVLEVSFTDLVVPEKCNVMNVAKFPPVEPMSLLELCRSNIRASIRDSLKESFPELQMRTKCKPNKSYDQKFFNIDDPSGQFVRVQYGPTEGGIVNLRNIVDTFAGLDEAISDVGSTSENEVISDVNSSISETEALSDVSLTSGTEANREDNDNDGDCDYDDDDDNDDDAKENKSKQCDKRLQKKTESDTKRKSSEAGCSEENKTLPGKSENRKKMRMNISSTAKNRQNNQLNNRRNSDLWVVEDYASNKSSSDDRLSWTSNEDNANNVRNRNFDVSSLLDVDNSHESDSDGEAARELILYRFLSERKDNELSKLLKVKIDLLPVPNMLKTFLNYYKKM</sequence>
<gene>
    <name evidence="3" type="primary">Pcmtd2</name>
</gene>
<evidence type="ECO:0000313" key="3">
    <source>
        <dbReference type="EMBL" id="MBW19882.1"/>
    </source>
</evidence>
<keyword evidence="3" id="KW-0808">Transferase</keyword>
<evidence type="ECO:0000256" key="1">
    <source>
        <dbReference type="ARBA" id="ARBA00005369"/>
    </source>
</evidence>
<protein>
    <submittedName>
        <fullName evidence="3">Protein-L-isoaspartate O-methyltransferase domain-containing protein 2</fullName>
    </submittedName>
</protein>
<dbReference type="AlphaFoldDB" id="A0A2H8U1W3"/>
<dbReference type="Pfam" id="PF01135">
    <property type="entry name" value="PCMT"/>
    <property type="match status" value="1"/>
</dbReference>
<dbReference type="GO" id="GO:0004719">
    <property type="term" value="F:protein-L-isoaspartate (D-aspartate) O-methyltransferase activity"/>
    <property type="evidence" value="ECO:0007669"/>
    <property type="project" value="InterPro"/>
</dbReference>